<dbReference type="PANTHER" id="PTHR30055:SF209">
    <property type="entry name" value="POSSIBLE TRANSCRIPTIONAL REGULATORY PROTEIN (PROBABLY TETR-FAMILY)"/>
    <property type="match status" value="1"/>
</dbReference>
<protein>
    <submittedName>
        <fullName evidence="4">TetR/AcrR family transcriptional regulator</fullName>
    </submittedName>
</protein>
<dbReference type="Pfam" id="PF00440">
    <property type="entry name" value="TetR_N"/>
    <property type="match status" value="1"/>
</dbReference>
<keyword evidence="1 2" id="KW-0238">DNA-binding</keyword>
<evidence type="ECO:0000313" key="4">
    <source>
        <dbReference type="EMBL" id="XBS68772.1"/>
    </source>
</evidence>
<dbReference type="GO" id="GO:0000976">
    <property type="term" value="F:transcription cis-regulatory region binding"/>
    <property type="evidence" value="ECO:0007669"/>
    <property type="project" value="TreeGrafter"/>
</dbReference>
<feature type="domain" description="HTH tetR-type" evidence="3">
    <location>
        <begin position="24"/>
        <end position="85"/>
    </location>
</feature>
<sequence>MSSAHPIITDQESEIQAIRRGRPAVPPALLLAAADALFAGSETPAVITMEAIAAAAGVGKGTLFRAFGSRDGLLDALWTAKLEPLLGAVEKGQPPFGPKAPPDERTIAFLDALLSFKLENRHLIRAREIAPQLLQSAHYQWMHGLLSRLIEEAAPGTAANETLYAAHALLATLHIDLIETLLMGGMPLQAIRSSQAAHVRTVIHSARRGELQQR</sequence>
<dbReference type="GO" id="GO:0003700">
    <property type="term" value="F:DNA-binding transcription factor activity"/>
    <property type="evidence" value="ECO:0007669"/>
    <property type="project" value="TreeGrafter"/>
</dbReference>
<dbReference type="Gene3D" id="1.10.357.10">
    <property type="entry name" value="Tetracycline Repressor, domain 2"/>
    <property type="match status" value="1"/>
</dbReference>
<evidence type="ECO:0000256" key="1">
    <source>
        <dbReference type="ARBA" id="ARBA00023125"/>
    </source>
</evidence>
<organism evidence="4">
    <name type="scientific">Acerihabitans sp. KWT182</name>
    <dbReference type="NCBI Taxonomy" id="3157919"/>
    <lineage>
        <taxon>Bacteria</taxon>
        <taxon>Pseudomonadati</taxon>
        <taxon>Pseudomonadota</taxon>
        <taxon>Gammaproteobacteria</taxon>
        <taxon>Enterobacterales</taxon>
        <taxon>Pectobacteriaceae</taxon>
        <taxon>Acerihabitans</taxon>
    </lineage>
</organism>
<accession>A0AAU7Q7V8</accession>
<proteinExistence type="predicted"/>
<dbReference type="PROSITE" id="PS50977">
    <property type="entry name" value="HTH_TETR_2"/>
    <property type="match status" value="1"/>
</dbReference>
<evidence type="ECO:0000259" key="3">
    <source>
        <dbReference type="PROSITE" id="PS50977"/>
    </source>
</evidence>
<evidence type="ECO:0000256" key="2">
    <source>
        <dbReference type="PROSITE-ProRule" id="PRU00335"/>
    </source>
</evidence>
<dbReference type="InterPro" id="IPR009057">
    <property type="entry name" value="Homeodomain-like_sf"/>
</dbReference>
<dbReference type="AlphaFoldDB" id="A0AAU7Q7V8"/>
<name>A0AAU7Q7V8_9GAMM</name>
<dbReference type="PANTHER" id="PTHR30055">
    <property type="entry name" value="HTH-TYPE TRANSCRIPTIONAL REGULATOR RUTR"/>
    <property type="match status" value="1"/>
</dbReference>
<dbReference type="InterPro" id="IPR050109">
    <property type="entry name" value="HTH-type_TetR-like_transc_reg"/>
</dbReference>
<dbReference type="SUPFAM" id="SSF46689">
    <property type="entry name" value="Homeodomain-like"/>
    <property type="match status" value="1"/>
</dbReference>
<gene>
    <name evidence="4" type="ORF">ABK905_19615</name>
</gene>
<dbReference type="InterPro" id="IPR001647">
    <property type="entry name" value="HTH_TetR"/>
</dbReference>
<feature type="DNA-binding region" description="H-T-H motif" evidence="2">
    <location>
        <begin position="48"/>
        <end position="67"/>
    </location>
</feature>
<dbReference type="EMBL" id="CP157947">
    <property type="protein sequence ID" value="XBS68772.1"/>
    <property type="molecule type" value="Genomic_DNA"/>
</dbReference>
<reference evidence="4" key="1">
    <citation type="submission" date="2024-06" db="EMBL/GenBank/DDBJ databases">
        <authorList>
            <person name="Coelho C."/>
            <person name="Bento M."/>
            <person name="Garcia E."/>
            <person name="Camelo A."/>
            <person name="Brandao I."/>
            <person name="Espirito Santo C."/>
            <person name="Trovao J."/>
            <person name="Verissimo A."/>
            <person name="Costa J."/>
            <person name="Tiago I."/>
        </authorList>
    </citation>
    <scope>NUCLEOTIDE SEQUENCE</scope>
    <source>
        <strain evidence="4">KWT182</strain>
    </source>
</reference>